<dbReference type="RefSeq" id="WP_007277221.1">
    <property type="nucleotide sequence ID" value="NZ_ABCK01000003.1"/>
</dbReference>
<dbReference type="AlphaFoldDB" id="A6DH36"/>
<feature type="transmembrane region" description="Helical" evidence="1">
    <location>
        <begin position="7"/>
        <end position="27"/>
    </location>
</feature>
<comment type="caution">
    <text evidence="2">The sequence shown here is derived from an EMBL/GenBank/DDBJ whole genome shotgun (WGS) entry which is preliminary data.</text>
</comment>
<feature type="transmembrane region" description="Helical" evidence="1">
    <location>
        <begin position="130"/>
        <end position="151"/>
    </location>
</feature>
<dbReference type="Proteomes" id="UP000004947">
    <property type="component" value="Unassembled WGS sequence"/>
</dbReference>
<reference evidence="2 3" key="1">
    <citation type="journal article" date="2010" name="J. Bacteriol.">
        <title>Genome sequence of Lentisphaera araneosa HTCC2155T, the type species of the order Lentisphaerales in the phylum Lentisphaerae.</title>
        <authorList>
            <person name="Thrash J.C."/>
            <person name="Cho J.C."/>
            <person name="Vergin K.L."/>
            <person name="Morris R.M."/>
            <person name="Giovannoni S.J."/>
        </authorList>
    </citation>
    <scope>NUCLEOTIDE SEQUENCE [LARGE SCALE GENOMIC DNA]</scope>
    <source>
        <strain evidence="2 3">HTCC2155</strain>
    </source>
</reference>
<feature type="transmembrane region" description="Helical" evidence="1">
    <location>
        <begin position="88"/>
        <end position="109"/>
    </location>
</feature>
<protein>
    <submittedName>
        <fullName evidence="2">Uncharacterized protein</fullName>
    </submittedName>
</protein>
<keyword evidence="1" id="KW-1133">Transmembrane helix</keyword>
<proteinExistence type="predicted"/>
<dbReference type="STRING" id="313628.LNTAR_13922"/>
<name>A6DH36_9BACT</name>
<keyword evidence="3" id="KW-1185">Reference proteome</keyword>
<evidence type="ECO:0000313" key="2">
    <source>
        <dbReference type="EMBL" id="EDM28919.1"/>
    </source>
</evidence>
<sequence>MDKHKNHLVSYLQSTLLVFVILCVSSVEAIYLGVYSLIAVVLVLLIQAAFSRIYLSKNEESQYPLLLWVFCACLIPFSKFYSDYSSDTYFLIMNCIAGVAVGRLLACFCRGLADSFESLDEQNLVGESIIFARALELLPMAFVVILFYLLMSLQNGINGLVLVGDLTLVSKFPIIMLIGSVFPMILIMKALTIIHKRERSND</sequence>
<keyword evidence="1" id="KW-0472">Membrane</keyword>
<feature type="transmembrane region" description="Helical" evidence="1">
    <location>
        <begin position="65"/>
        <end position="82"/>
    </location>
</feature>
<feature type="transmembrane region" description="Helical" evidence="1">
    <location>
        <begin position="33"/>
        <end position="53"/>
    </location>
</feature>
<accession>A6DH36</accession>
<evidence type="ECO:0000313" key="3">
    <source>
        <dbReference type="Proteomes" id="UP000004947"/>
    </source>
</evidence>
<dbReference type="EMBL" id="ABCK01000003">
    <property type="protein sequence ID" value="EDM28919.1"/>
    <property type="molecule type" value="Genomic_DNA"/>
</dbReference>
<evidence type="ECO:0000256" key="1">
    <source>
        <dbReference type="SAM" id="Phobius"/>
    </source>
</evidence>
<organism evidence="2 3">
    <name type="scientific">Lentisphaera araneosa HTCC2155</name>
    <dbReference type="NCBI Taxonomy" id="313628"/>
    <lineage>
        <taxon>Bacteria</taxon>
        <taxon>Pseudomonadati</taxon>
        <taxon>Lentisphaerota</taxon>
        <taxon>Lentisphaeria</taxon>
        <taxon>Lentisphaerales</taxon>
        <taxon>Lentisphaeraceae</taxon>
        <taxon>Lentisphaera</taxon>
    </lineage>
</organism>
<keyword evidence="1" id="KW-0812">Transmembrane</keyword>
<gene>
    <name evidence="2" type="ORF">LNTAR_13922</name>
</gene>
<feature type="transmembrane region" description="Helical" evidence="1">
    <location>
        <begin position="171"/>
        <end position="191"/>
    </location>
</feature>